<sequence length="65" mass="7697">VIKTDYHVYTKILLDLVIEWLCLIDFSFVIPCASNHFSRLSRVLLMLIQCSLTDMRIISFSWFID</sequence>
<organism evidence="1">
    <name type="scientific">marine metagenome</name>
    <dbReference type="NCBI Taxonomy" id="408172"/>
    <lineage>
        <taxon>unclassified sequences</taxon>
        <taxon>metagenomes</taxon>
        <taxon>ecological metagenomes</taxon>
    </lineage>
</organism>
<name>A0A381W466_9ZZZZ</name>
<reference evidence="1" key="1">
    <citation type="submission" date="2018-05" db="EMBL/GenBank/DDBJ databases">
        <authorList>
            <person name="Lanie J.A."/>
            <person name="Ng W.-L."/>
            <person name="Kazmierczak K.M."/>
            <person name="Andrzejewski T.M."/>
            <person name="Davidsen T.M."/>
            <person name="Wayne K.J."/>
            <person name="Tettelin H."/>
            <person name="Glass J.I."/>
            <person name="Rusch D."/>
            <person name="Podicherti R."/>
            <person name="Tsui H.-C.T."/>
            <person name="Winkler M.E."/>
        </authorList>
    </citation>
    <scope>NUCLEOTIDE SEQUENCE</scope>
</reference>
<feature type="non-terminal residue" evidence="1">
    <location>
        <position position="1"/>
    </location>
</feature>
<proteinExistence type="predicted"/>
<gene>
    <name evidence="1" type="ORF">METZ01_LOCUS100116</name>
</gene>
<accession>A0A381W466</accession>
<dbReference type="EMBL" id="UINC01010642">
    <property type="protein sequence ID" value="SVA47262.1"/>
    <property type="molecule type" value="Genomic_DNA"/>
</dbReference>
<dbReference type="AlphaFoldDB" id="A0A381W466"/>
<protein>
    <submittedName>
        <fullName evidence="1">Uncharacterized protein</fullName>
    </submittedName>
</protein>
<evidence type="ECO:0000313" key="1">
    <source>
        <dbReference type="EMBL" id="SVA47262.1"/>
    </source>
</evidence>